<feature type="region of interest" description="Disordered" evidence="1">
    <location>
        <begin position="503"/>
        <end position="524"/>
    </location>
</feature>
<evidence type="ECO:0000259" key="3">
    <source>
        <dbReference type="Pfam" id="PF04471"/>
    </source>
</evidence>
<dbReference type="Pfam" id="PF02342">
    <property type="entry name" value="TerD"/>
    <property type="match status" value="1"/>
</dbReference>
<protein>
    <submittedName>
        <fullName evidence="4">Restriction endonuclease</fullName>
        <ecNumber evidence="4">3.1.21.-</ecNumber>
    </submittedName>
</protein>
<feature type="region of interest" description="Disordered" evidence="1">
    <location>
        <begin position="351"/>
        <end position="378"/>
    </location>
</feature>
<dbReference type="AlphaFoldDB" id="A0AAX3ZMT5"/>
<keyword evidence="4" id="KW-0255">Endonuclease</keyword>
<dbReference type="GO" id="GO:0003677">
    <property type="term" value="F:DNA binding"/>
    <property type="evidence" value="ECO:0007669"/>
    <property type="project" value="InterPro"/>
</dbReference>
<dbReference type="InterPro" id="IPR003325">
    <property type="entry name" value="TerD"/>
</dbReference>
<keyword evidence="4" id="KW-0540">Nuclease</keyword>
<dbReference type="GO" id="GO:0009307">
    <property type="term" value="P:DNA restriction-modification system"/>
    <property type="evidence" value="ECO:0007669"/>
    <property type="project" value="InterPro"/>
</dbReference>
<dbReference type="GeneID" id="90944935"/>
<name>A0AAX3ZMT5_STRRO</name>
<feature type="region of interest" description="Disordered" evidence="1">
    <location>
        <begin position="19"/>
        <end position="38"/>
    </location>
</feature>
<dbReference type="EMBL" id="CP121271">
    <property type="protein sequence ID" value="WMC88239.1"/>
    <property type="molecule type" value="Genomic_DNA"/>
</dbReference>
<organism evidence="4 5">
    <name type="scientific">Streptomyces rochei</name>
    <name type="common">Streptomyces parvullus</name>
    <dbReference type="NCBI Taxonomy" id="1928"/>
    <lineage>
        <taxon>Bacteria</taxon>
        <taxon>Bacillati</taxon>
        <taxon>Actinomycetota</taxon>
        <taxon>Actinomycetes</taxon>
        <taxon>Kitasatosporales</taxon>
        <taxon>Streptomycetaceae</taxon>
        <taxon>Streptomyces</taxon>
        <taxon>Streptomyces rochei group</taxon>
    </lineage>
</organism>
<dbReference type="Proteomes" id="UP001231701">
    <property type="component" value="Chromosome"/>
</dbReference>
<evidence type="ECO:0000256" key="1">
    <source>
        <dbReference type="SAM" id="MobiDB-lite"/>
    </source>
</evidence>
<feature type="domain" description="Restriction endonuclease type IV Mrr" evidence="3">
    <location>
        <begin position="383"/>
        <end position="495"/>
    </location>
</feature>
<proteinExistence type="predicted"/>
<dbReference type="RefSeq" id="WP_306692976.1">
    <property type="nucleotide sequence ID" value="NZ_CP121271.1"/>
</dbReference>
<accession>A0AAX3ZMT5</accession>
<evidence type="ECO:0000313" key="4">
    <source>
        <dbReference type="EMBL" id="WMC88239.1"/>
    </source>
</evidence>
<dbReference type="Gene3D" id="2.60.60.30">
    <property type="entry name" value="sav2460 like domains"/>
    <property type="match status" value="1"/>
</dbReference>
<dbReference type="InterPro" id="IPR011335">
    <property type="entry name" value="Restrct_endonuc-II-like"/>
</dbReference>
<dbReference type="Gene3D" id="3.40.1350.10">
    <property type="match status" value="1"/>
</dbReference>
<feature type="compositionally biased region" description="Basic and acidic residues" evidence="1">
    <location>
        <begin position="23"/>
        <end position="36"/>
    </location>
</feature>
<reference evidence="4" key="1">
    <citation type="submission" date="2023-03" db="EMBL/GenBank/DDBJ databases">
        <title>Borrelidin-producing and root-colonizing Streptomyces rochei is a potent biopesticide for soil-borne oomycete-caused plant diseases.</title>
        <authorList>
            <person name="Zhou D."/>
            <person name="Wang X."/>
            <person name="Navarro-Munoz J.C."/>
            <person name="Li W."/>
            <person name="Li J."/>
            <person name="Jiu M."/>
            <person name="Deng S."/>
            <person name="Ye Y."/>
            <person name="Daly P."/>
            <person name="Wei L."/>
        </authorList>
    </citation>
    <scope>NUCLEOTIDE SEQUENCE</scope>
    <source>
        <strain evidence="4">JK1</strain>
    </source>
</reference>
<dbReference type="PANTHER" id="PTHR30015">
    <property type="entry name" value="MRR RESTRICTION SYSTEM PROTEIN"/>
    <property type="match status" value="1"/>
</dbReference>
<dbReference type="InterPro" id="IPR007560">
    <property type="entry name" value="Restrct_endonuc_IV_Mrr"/>
</dbReference>
<dbReference type="CDD" id="cd06974">
    <property type="entry name" value="TerD_like"/>
    <property type="match status" value="1"/>
</dbReference>
<dbReference type="PANTHER" id="PTHR30015:SF7">
    <property type="entry name" value="TYPE IV METHYL-DIRECTED RESTRICTION ENZYME ECOKMRR"/>
    <property type="match status" value="1"/>
</dbReference>
<dbReference type="GO" id="GO:0015666">
    <property type="term" value="F:restriction endodeoxyribonuclease activity"/>
    <property type="evidence" value="ECO:0007669"/>
    <property type="project" value="TreeGrafter"/>
</dbReference>
<evidence type="ECO:0000313" key="5">
    <source>
        <dbReference type="Proteomes" id="UP001231701"/>
    </source>
</evidence>
<dbReference type="InterPro" id="IPR052906">
    <property type="entry name" value="Type_IV_Methyl-Rstrct_Enzyme"/>
</dbReference>
<dbReference type="InterPro" id="IPR011856">
    <property type="entry name" value="tRNA_endonuc-like_dom_sf"/>
</dbReference>
<dbReference type="EC" id="3.1.21.-" evidence="4"/>
<sequence length="686" mass="75228">MSRRSQGLAGVWAEMQRQQQRQIEADARRRRQEEQQARAYQRRAAQSHREYMQAEAVRRTDELDARVASLQGLLASGCRAPAFRASSLLRREEVQPFAPGPLGQPVPMPDFGHYQAQSGWTAGRRAQAQAEARARFERDRHAAQAAEVQRQHQLAAYQRQYQQWADARLAEVRRHNADIAELTEGVRRRDPDAVIEYFSAALYASTAWPEGFPRQVSAAYDVAAGQLVLDWELPPYSVVPEAKSVRYMYAADQHKESPRPVTQRRALYREVLAQCVLLVLHELFAADELGALESLALNGFVDGHDPATGRPGRIPLATVMAPRSRFSALHLAQVDACSCLVDGLRGQLSTRPDQLTPVRPSRRPQEVGNRVVTHGGDEDPDLYEMDPIAFENLVADLFRAMGMQAVTTQRSNDGGVDVDALDPTPVRGGKIVVQVKRYRATVPPTAVRDLYGTVQDAGANKGVLVTTSRFGPGSHTFANGKPLELIPGPELVDLLHRHGLRGRLGDGARRPAAPPTPTVPDTSLPEDYNVLGMSWAGSVALDVCALVCHGNRVLSDDHFVFYNNPRTPDGAVRALPATAPDKAAICVAFDALPDDCDRFVLVAAVDPEVNPDADLSGFTRAGIRLLDPGLAELGRLEVSDGRPGETALVLGSFRRRSNGDWDFVLGGRGYPGGLEELVRDFGIEVE</sequence>
<feature type="domain" description="TerD" evidence="2">
    <location>
        <begin position="537"/>
        <end position="681"/>
    </location>
</feature>
<evidence type="ECO:0000259" key="2">
    <source>
        <dbReference type="Pfam" id="PF02342"/>
    </source>
</evidence>
<gene>
    <name evidence="4" type="ORF">P7W03_22885</name>
</gene>
<dbReference type="SUPFAM" id="SSF52980">
    <property type="entry name" value="Restriction endonuclease-like"/>
    <property type="match status" value="1"/>
</dbReference>
<keyword evidence="4" id="KW-0378">Hydrolase</keyword>
<dbReference type="Pfam" id="PF04471">
    <property type="entry name" value="Mrr_cat"/>
    <property type="match status" value="1"/>
</dbReference>